<dbReference type="Gene3D" id="3.40.50.10990">
    <property type="entry name" value="GTP cyclohydrolase II"/>
    <property type="match status" value="1"/>
</dbReference>
<comment type="similarity">
    <text evidence="5">In the N-terminal section; belongs to the DHBP synthase family.</text>
</comment>
<comment type="similarity">
    <text evidence="6">In the C-terminal section; belongs to the GTP cyclohydrolase II family.</text>
</comment>
<dbReference type="Proteomes" id="UP000028547">
    <property type="component" value="Unassembled WGS sequence"/>
</dbReference>
<evidence type="ECO:0000256" key="10">
    <source>
        <dbReference type="ARBA" id="ARBA00022723"/>
    </source>
</evidence>
<keyword evidence="10 14" id="KW-0479">Metal-binding</keyword>
<dbReference type="NCBIfam" id="TIGR00506">
    <property type="entry name" value="ribB"/>
    <property type="match status" value="1"/>
</dbReference>
<dbReference type="EMBL" id="JPMI01000302">
    <property type="protein sequence ID" value="KFA88179.1"/>
    <property type="molecule type" value="Genomic_DNA"/>
</dbReference>
<dbReference type="Gene3D" id="3.90.870.10">
    <property type="entry name" value="DHBP synthase"/>
    <property type="match status" value="1"/>
</dbReference>
<comment type="caution">
    <text evidence="16">The sequence shown here is derived from an EMBL/GenBank/DDBJ whole genome shotgun (WGS) entry which is preliminary data.</text>
</comment>
<evidence type="ECO:0000256" key="2">
    <source>
        <dbReference type="ARBA" id="ARBA00001936"/>
    </source>
</evidence>
<evidence type="ECO:0000256" key="13">
    <source>
        <dbReference type="ARBA" id="ARBA00023239"/>
    </source>
</evidence>
<feature type="site" description="Essential for catalytic activity" evidence="14">
    <location>
        <position position="175"/>
    </location>
</feature>
<evidence type="ECO:0000313" key="17">
    <source>
        <dbReference type="Proteomes" id="UP000028547"/>
    </source>
</evidence>
<evidence type="ECO:0000256" key="6">
    <source>
        <dbReference type="ARBA" id="ARBA00008976"/>
    </source>
</evidence>
<dbReference type="GO" id="GO:0005829">
    <property type="term" value="C:cytosol"/>
    <property type="evidence" value="ECO:0007669"/>
    <property type="project" value="TreeGrafter"/>
</dbReference>
<dbReference type="GO" id="GO:0000287">
    <property type="term" value="F:magnesium ion binding"/>
    <property type="evidence" value="ECO:0007669"/>
    <property type="project" value="UniProtKB-UniRule"/>
</dbReference>
<evidence type="ECO:0000256" key="3">
    <source>
        <dbReference type="ARBA" id="ARBA00002284"/>
    </source>
</evidence>
<dbReference type="GO" id="GO:0009231">
    <property type="term" value="P:riboflavin biosynthetic process"/>
    <property type="evidence" value="ECO:0007669"/>
    <property type="project" value="UniProtKB-UniRule"/>
</dbReference>
<evidence type="ECO:0000256" key="7">
    <source>
        <dbReference type="ARBA" id="ARBA00012153"/>
    </source>
</evidence>
<dbReference type="SUPFAM" id="SSF55821">
    <property type="entry name" value="YrdC/RibB"/>
    <property type="match status" value="1"/>
</dbReference>
<evidence type="ECO:0000259" key="15">
    <source>
        <dbReference type="Pfam" id="PF00925"/>
    </source>
</evidence>
<dbReference type="InterPro" id="IPR032677">
    <property type="entry name" value="GTP_cyclohydro_II"/>
</dbReference>
<dbReference type="RefSeq" id="WP_052519338.1">
    <property type="nucleotide sequence ID" value="NZ_JPMI01000302.1"/>
</dbReference>
<dbReference type="SUPFAM" id="SSF142695">
    <property type="entry name" value="RibA-like"/>
    <property type="match status" value="1"/>
</dbReference>
<dbReference type="InterPro" id="IPR017945">
    <property type="entry name" value="DHBP_synth_RibB-like_a/b_dom"/>
</dbReference>
<gene>
    <name evidence="14" type="primary">ribB</name>
    <name evidence="16" type="ORF">Q664_43120</name>
</gene>
<dbReference type="GO" id="GO:0003935">
    <property type="term" value="F:GTP cyclohydrolase II activity"/>
    <property type="evidence" value="ECO:0007669"/>
    <property type="project" value="TreeGrafter"/>
</dbReference>
<dbReference type="PANTHER" id="PTHR21327">
    <property type="entry name" value="GTP CYCLOHYDROLASE II-RELATED"/>
    <property type="match status" value="1"/>
</dbReference>
<dbReference type="GO" id="GO:0030145">
    <property type="term" value="F:manganese ion binding"/>
    <property type="evidence" value="ECO:0007669"/>
    <property type="project" value="UniProtKB-UniRule"/>
</dbReference>
<dbReference type="PANTHER" id="PTHR21327:SF18">
    <property type="entry name" value="3,4-DIHYDROXY-2-BUTANONE 4-PHOSPHATE SYNTHASE"/>
    <property type="match status" value="1"/>
</dbReference>
<evidence type="ECO:0000256" key="11">
    <source>
        <dbReference type="ARBA" id="ARBA00022842"/>
    </source>
</evidence>
<feature type="binding site" evidence="14">
    <location>
        <position position="39"/>
    </location>
    <ligand>
        <name>Mg(2+)</name>
        <dbReference type="ChEBI" id="CHEBI:18420"/>
        <label>1</label>
    </ligand>
</feature>
<comment type="pathway">
    <text evidence="4 14">Cofactor biosynthesis; riboflavin biosynthesis; 2-hydroxy-3-oxobutyl phosphate from D-ribulose 5-phosphate: step 1/1.</text>
</comment>
<evidence type="ECO:0000256" key="9">
    <source>
        <dbReference type="ARBA" id="ARBA00022619"/>
    </source>
</evidence>
<keyword evidence="12 14" id="KW-0464">Manganese</keyword>
<dbReference type="Pfam" id="PF00925">
    <property type="entry name" value="GTP_cyclohydro2"/>
    <property type="match status" value="1"/>
</dbReference>
<comment type="subunit">
    <text evidence="14">Homodimer.</text>
</comment>
<evidence type="ECO:0000256" key="1">
    <source>
        <dbReference type="ARBA" id="ARBA00000141"/>
    </source>
</evidence>
<feature type="binding site" evidence="14">
    <location>
        <position position="39"/>
    </location>
    <ligand>
        <name>Mg(2+)</name>
        <dbReference type="ChEBI" id="CHEBI:18420"/>
        <label>2</label>
    </ligand>
</feature>
<feature type="site" description="Essential for catalytic activity" evidence="14">
    <location>
        <position position="137"/>
    </location>
</feature>
<comment type="function">
    <text evidence="3 14">Catalyzes the conversion of D-ribulose 5-phosphate to formate and 3,4-dihydroxy-2-butanone 4-phosphate.</text>
</comment>
<dbReference type="Pfam" id="PF00926">
    <property type="entry name" value="DHBP_synthase"/>
    <property type="match status" value="1"/>
</dbReference>
<feature type="binding site" evidence="14">
    <location>
        <position position="43"/>
    </location>
    <ligand>
        <name>D-ribulose 5-phosphate</name>
        <dbReference type="ChEBI" id="CHEBI:58121"/>
    </ligand>
</feature>
<dbReference type="UniPathway" id="UPA00275">
    <property type="reaction ID" value="UER00399"/>
</dbReference>
<comment type="caution">
    <text evidence="14">Lacks conserved residue(s) required for the propagation of feature annotation.</text>
</comment>
<keyword evidence="11 14" id="KW-0460">Magnesium</keyword>
<comment type="cofactor">
    <cofactor evidence="14">
        <name>Mg(2+)</name>
        <dbReference type="ChEBI" id="CHEBI:18420"/>
    </cofactor>
    <cofactor evidence="14">
        <name>Mn(2+)</name>
        <dbReference type="ChEBI" id="CHEBI:29035"/>
    </cofactor>
    <text evidence="14">Binds 2 divalent metal cations per subunit. Magnesium or manganese.</text>
</comment>
<proteinExistence type="inferred from homology"/>
<accession>A0A084SI94</accession>
<comment type="similarity">
    <text evidence="14">Belongs to the DHBP synthase family.</text>
</comment>
<dbReference type="InterPro" id="IPR036144">
    <property type="entry name" value="RibA-like_sf"/>
</dbReference>
<dbReference type="HAMAP" id="MF_00180">
    <property type="entry name" value="RibB"/>
    <property type="match status" value="1"/>
</dbReference>
<comment type="catalytic activity">
    <reaction evidence="1 14">
        <text>D-ribulose 5-phosphate = (2S)-2-hydroxy-3-oxobutyl phosphate + formate + H(+)</text>
        <dbReference type="Rhea" id="RHEA:18457"/>
        <dbReference type="ChEBI" id="CHEBI:15378"/>
        <dbReference type="ChEBI" id="CHEBI:15740"/>
        <dbReference type="ChEBI" id="CHEBI:58121"/>
        <dbReference type="ChEBI" id="CHEBI:58830"/>
        <dbReference type="EC" id="4.1.99.12"/>
    </reaction>
</comment>
<protein>
    <recommendedName>
        <fullName evidence="8 14">3,4-dihydroxy-2-butanone 4-phosphate synthase</fullName>
        <shortName evidence="14">DHBP synthase</shortName>
        <ecNumber evidence="7 14">4.1.99.12</ecNumber>
    </recommendedName>
</protein>
<dbReference type="GO" id="GO:0008686">
    <property type="term" value="F:3,4-dihydroxy-2-butanone-4-phosphate synthase activity"/>
    <property type="evidence" value="ECO:0007669"/>
    <property type="project" value="UniProtKB-UniRule"/>
</dbReference>
<evidence type="ECO:0000256" key="14">
    <source>
        <dbReference type="HAMAP-Rule" id="MF_00180"/>
    </source>
</evidence>
<dbReference type="InterPro" id="IPR000422">
    <property type="entry name" value="DHBP_synthase_RibB"/>
</dbReference>
<reference evidence="16 17" key="1">
    <citation type="submission" date="2014-07" db="EMBL/GenBank/DDBJ databases">
        <title>Draft Genome Sequence of Gephyronic Acid Producer, Cystobacter violaceus Strain Cb vi76.</title>
        <authorList>
            <person name="Stevens D.C."/>
            <person name="Young J."/>
            <person name="Carmichael R."/>
            <person name="Tan J."/>
            <person name="Taylor R.E."/>
        </authorList>
    </citation>
    <scope>NUCLEOTIDE SEQUENCE [LARGE SCALE GENOMIC DNA]</scope>
    <source>
        <strain evidence="16 17">Cb vi76</strain>
    </source>
</reference>
<dbReference type="EC" id="4.1.99.12" evidence="7 14"/>
<dbReference type="FunFam" id="3.90.870.10:FF:000001">
    <property type="entry name" value="Riboflavin biosynthesis protein RibBA"/>
    <property type="match status" value="1"/>
</dbReference>
<sequence length="402" mass="43972">MARGGSRRHESDSISLVEQALAEIRKGRMVILTDDEDRENEGDLVMAAEKVTPEAINFMATHGRGLICLSLVEERIRRLNLPLMVQDNTSSFQTAFTVSIEAAQGVSTGISAADRAHTIQVAVAPNAKPSDLARPGHVFPLRARDGGVLVRTGQTEGSVDLARLAGLSPAGVICEIMNPDGTMARRPDLVKFARKHKMVLLSVADIIRYRLERERLIRRIGEAKLERRGQGTFQAYTYGSDVDSAVHVALVKGDISGREPVLTRVHRACLVGDLLGSAGCDCGSQLEQALQRIQAAGRGVVVFLQRDVPPKNRLQCTHVSNEEAVPGNNDQTRLREFGVGAQILKDLGLSRLRLLTNNPKKIVGLESYSLEVVEQIPLTLSAEPVRRVAARRPPRRRTTKTL</sequence>
<evidence type="ECO:0000256" key="5">
    <source>
        <dbReference type="ARBA" id="ARBA00005520"/>
    </source>
</evidence>
<dbReference type="PIRSF" id="PIRSF001259">
    <property type="entry name" value="RibA"/>
    <property type="match status" value="1"/>
</dbReference>
<feature type="domain" description="GTP cyclohydrolase II" evidence="15">
    <location>
        <begin position="220"/>
        <end position="377"/>
    </location>
</feature>
<evidence type="ECO:0000313" key="16">
    <source>
        <dbReference type="EMBL" id="KFA88179.1"/>
    </source>
</evidence>
<feature type="binding site" evidence="14">
    <location>
        <begin position="38"/>
        <end position="39"/>
    </location>
    <ligand>
        <name>D-ribulose 5-phosphate</name>
        <dbReference type="ChEBI" id="CHEBI:58121"/>
    </ligand>
</feature>
<keyword evidence="13 14" id="KW-0456">Lyase</keyword>
<organism evidence="16 17">
    <name type="scientific">Archangium violaceum Cb vi76</name>
    <dbReference type="NCBI Taxonomy" id="1406225"/>
    <lineage>
        <taxon>Bacteria</taxon>
        <taxon>Pseudomonadati</taxon>
        <taxon>Myxococcota</taxon>
        <taxon>Myxococcia</taxon>
        <taxon>Myxococcales</taxon>
        <taxon>Cystobacterineae</taxon>
        <taxon>Archangiaceae</taxon>
        <taxon>Archangium</taxon>
    </lineage>
</organism>
<evidence type="ECO:0000256" key="12">
    <source>
        <dbReference type="ARBA" id="ARBA00023211"/>
    </source>
</evidence>
<keyword evidence="9 14" id="KW-0686">Riboflavin biosynthesis</keyword>
<dbReference type="AlphaFoldDB" id="A0A084SI94"/>
<name>A0A084SI94_9BACT</name>
<feature type="binding site" evidence="14">
    <location>
        <begin position="151"/>
        <end position="155"/>
    </location>
    <ligand>
        <name>D-ribulose 5-phosphate</name>
        <dbReference type="ChEBI" id="CHEBI:58121"/>
    </ligand>
</feature>
<comment type="cofactor">
    <cofactor evidence="2">
        <name>Mn(2+)</name>
        <dbReference type="ChEBI" id="CHEBI:29035"/>
    </cofactor>
</comment>
<evidence type="ECO:0000256" key="8">
    <source>
        <dbReference type="ARBA" id="ARBA00018836"/>
    </source>
</evidence>
<evidence type="ECO:0000256" key="4">
    <source>
        <dbReference type="ARBA" id="ARBA00004904"/>
    </source>
</evidence>